<dbReference type="PANTHER" id="PTHR48022:SF10">
    <property type="entry name" value="MAJOR FACILITATOR SUPERFAMILY (MFS) PROFILE DOMAIN-CONTAINING PROTEIN"/>
    <property type="match status" value="1"/>
</dbReference>
<evidence type="ECO:0000256" key="4">
    <source>
        <dbReference type="ARBA" id="ARBA00022692"/>
    </source>
</evidence>
<comment type="similarity">
    <text evidence="2 7">Belongs to the major facilitator superfamily. Sugar transporter (TC 2.A.1.1) family.</text>
</comment>
<dbReference type="InterPro" id="IPR020846">
    <property type="entry name" value="MFS_dom"/>
</dbReference>
<dbReference type="PROSITE" id="PS50850">
    <property type="entry name" value="MFS"/>
    <property type="match status" value="1"/>
</dbReference>
<dbReference type="InterPro" id="IPR036259">
    <property type="entry name" value="MFS_trans_sf"/>
</dbReference>
<feature type="transmembrane region" description="Helical" evidence="8">
    <location>
        <begin position="156"/>
        <end position="175"/>
    </location>
</feature>
<feature type="transmembrane region" description="Helical" evidence="8">
    <location>
        <begin position="344"/>
        <end position="361"/>
    </location>
</feature>
<feature type="transmembrane region" description="Helical" evidence="8">
    <location>
        <begin position="444"/>
        <end position="462"/>
    </location>
</feature>
<feature type="transmembrane region" description="Helical" evidence="8">
    <location>
        <begin position="98"/>
        <end position="117"/>
    </location>
</feature>
<keyword evidence="5 8" id="KW-1133">Transmembrane helix</keyword>
<dbReference type="PANTHER" id="PTHR48022">
    <property type="entry name" value="PLASTIDIC GLUCOSE TRANSPORTER 4"/>
    <property type="match status" value="1"/>
</dbReference>
<evidence type="ECO:0000256" key="8">
    <source>
        <dbReference type="SAM" id="Phobius"/>
    </source>
</evidence>
<evidence type="ECO:0000256" key="6">
    <source>
        <dbReference type="ARBA" id="ARBA00023136"/>
    </source>
</evidence>
<dbReference type="Proteomes" id="UP000053617">
    <property type="component" value="Unassembled WGS sequence"/>
</dbReference>
<dbReference type="EMBL" id="KN847475">
    <property type="protein sequence ID" value="KIX10426.1"/>
    <property type="molecule type" value="Genomic_DNA"/>
</dbReference>
<comment type="subcellular location">
    <subcellularLocation>
        <location evidence="1">Membrane</location>
        <topology evidence="1">Multi-pass membrane protein</topology>
    </subcellularLocation>
</comment>
<dbReference type="GeneID" id="25289579"/>
<feature type="transmembrane region" description="Helical" evidence="8">
    <location>
        <begin position="278"/>
        <end position="300"/>
    </location>
</feature>
<dbReference type="AlphaFoldDB" id="A0A0D2J3Y9"/>
<dbReference type="HOGENOM" id="CLU_001265_30_1_1"/>
<keyword evidence="3 7" id="KW-0813">Transport</keyword>
<reference evidence="10 11" key="1">
    <citation type="submission" date="2015-01" db="EMBL/GenBank/DDBJ databases">
        <title>The Genome Sequence of Rhinocladiella mackenzie CBS 650.93.</title>
        <authorList>
            <consortium name="The Broad Institute Genomics Platform"/>
            <person name="Cuomo C."/>
            <person name="de Hoog S."/>
            <person name="Gorbushina A."/>
            <person name="Stielow B."/>
            <person name="Teixiera M."/>
            <person name="Abouelleil A."/>
            <person name="Chapman S.B."/>
            <person name="Priest M."/>
            <person name="Young S.K."/>
            <person name="Wortman J."/>
            <person name="Nusbaum C."/>
            <person name="Birren B."/>
        </authorList>
    </citation>
    <scope>NUCLEOTIDE SEQUENCE [LARGE SCALE GENOMIC DNA]</scope>
    <source>
        <strain evidence="10 11">CBS 650.93</strain>
    </source>
</reference>
<protein>
    <recommendedName>
        <fullName evidence="9">Major facilitator superfamily (MFS) profile domain-containing protein</fullName>
    </recommendedName>
</protein>
<feature type="transmembrane region" description="Helical" evidence="8">
    <location>
        <begin position="373"/>
        <end position="393"/>
    </location>
</feature>
<dbReference type="OrthoDB" id="6133115at2759"/>
<feature type="transmembrane region" description="Helical" evidence="8">
    <location>
        <begin position="405"/>
        <end position="424"/>
    </location>
</feature>
<feature type="transmembrane region" description="Helical" evidence="8">
    <location>
        <begin position="71"/>
        <end position="91"/>
    </location>
</feature>
<dbReference type="FunFam" id="1.20.1250.20:FF:000078">
    <property type="entry name" value="MFS maltose transporter, putative"/>
    <property type="match status" value="1"/>
</dbReference>
<sequence>MGISKERVTHLKDNWKCVLICLAIAMANCQYGFDTATIAGFQAMVGFLEIFGYRDPTRELGWNIKTKPQQLISSLLNVGTIVGVLLTGPFARHFGRKPGIWAASLVSFIASGVQLGTTSLSGLYAGRVLIGASNGFFITFANVYTAEASPAHLRGLIVSFFGVWVNIGSILGTIVDNYSKEHLNKLCYQIPLATLYAIPFCLSVLIVFVPESPRWLLVQNKPEQARQSLVRLRGQSLKPEYLEEEFIEMKRGIDEEKELASSGAFVDMFKGTDLRRSLLCFAVILSHSSSGVWLVIAYGTFFFQMAGVDEPFQASIISTCGSFAGVLVGLYATLKLLGRRSMMLIGHGAAALFMLGIAVAYTVAPDEKPTGKAIVACTLLWGFFYNGFSGSLSWPLANELVSSRLRVLSIGVGTAINYFFSWLVSYTAPYFLNSKELGWGPKYAYIWAGSNFLTFFFFLFFLPEMKGRTLEEIDELFQNRVSVRNFPKYECISSSRAREIAVKEVHANETSTEKTAIAEHSEEIKV</sequence>
<dbReference type="VEuPathDB" id="FungiDB:Z518_01508"/>
<dbReference type="InterPro" id="IPR050360">
    <property type="entry name" value="MFS_Sugar_Transporters"/>
</dbReference>
<name>A0A0D2J3Y9_9EURO</name>
<evidence type="ECO:0000256" key="1">
    <source>
        <dbReference type="ARBA" id="ARBA00004141"/>
    </source>
</evidence>
<dbReference type="InterPro" id="IPR003663">
    <property type="entry name" value="Sugar/inositol_transpt"/>
</dbReference>
<dbReference type="PROSITE" id="PS00217">
    <property type="entry name" value="SUGAR_TRANSPORT_2"/>
    <property type="match status" value="1"/>
</dbReference>
<feature type="transmembrane region" description="Helical" evidence="8">
    <location>
        <begin position="190"/>
        <end position="209"/>
    </location>
</feature>
<accession>A0A0D2J3Y9</accession>
<evidence type="ECO:0000256" key="5">
    <source>
        <dbReference type="ARBA" id="ARBA00022989"/>
    </source>
</evidence>
<keyword evidence="6 8" id="KW-0472">Membrane</keyword>
<gene>
    <name evidence="10" type="ORF">Z518_01508</name>
</gene>
<evidence type="ECO:0000256" key="7">
    <source>
        <dbReference type="RuleBase" id="RU003346"/>
    </source>
</evidence>
<dbReference type="SUPFAM" id="SSF103473">
    <property type="entry name" value="MFS general substrate transporter"/>
    <property type="match status" value="1"/>
</dbReference>
<feature type="transmembrane region" description="Helical" evidence="8">
    <location>
        <begin position="312"/>
        <end position="332"/>
    </location>
</feature>
<dbReference type="InterPro" id="IPR005829">
    <property type="entry name" value="Sugar_transporter_CS"/>
</dbReference>
<feature type="transmembrane region" description="Helical" evidence="8">
    <location>
        <begin position="123"/>
        <end position="144"/>
    </location>
</feature>
<dbReference type="NCBIfam" id="TIGR00879">
    <property type="entry name" value="SP"/>
    <property type="match status" value="1"/>
</dbReference>
<proteinExistence type="inferred from homology"/>
<evidence type="ECO:0000256" key="2">
    <source>
        <dbReference type="ARBA" id="ARBA00010992"/>
    </source>
</evidence>
<evidence type="ECO:0000313" key="10">
    <source>
        <dbReference type="EMBL" id="KIX10426.1"/>
    </source>
</evidence>
<dbReference type="Gene3D" id="1.20.1250.20">
    <property type="entry name" value="MFS general substrate transporter like domains"/>
    <property type="match status" value="1"/>
</dbReference>
<dbReference type="Pfam" id="PF00083">
    <property type="entry name" value="Sugar_tr"/>
    <property type="match status" value="1"/>
</dbReference>
<keyword evidence="4 8" id="KW-0812">Transmembrane</keyword>
<evidence type="ECO:0000313" key="11">
    <source>
        <dbReference type="Proteomes" id="UP000053617"/>
    </source>
</evidence>
<dbReference type="InterPro" id="IPR005828">
    <property type="entry name" value="MFS_sugar_transport-like"/>
</dbReference>
<keyword evidence="11" id="KW-1185">Reference proteome</keyword>
<dbReference type="GO" id="GO:0005351">
    <property type="term" value="F:carbohydrate:proton symporter activity"/>
    <property type="evidence" value="ECO:0007669"/>
    <property type="project" value="TreeGrafter"/>
</dbReference>
<organism evidence="10 11">
    <name type="scientific">Rhinocladiella mackenziei CBS 650.93</name>
    <dbReference type="NCBI Taxonomy" id="1442369"/>
    <lineage>
        <taxon>Eukaryota</taxon>
        <taxon>Fungi</taxon>
        <taxon>Dikarya</taxon>
        <taxon>Ascomycota</taxon>
        <taxon>Pezizomycotina</taxon>
        <taxon>Eurotiomycetes</taxon>
        <taxon>Chaetothyriomycetidae</taxon>
        <taxon>Chaetothyriales</taxon>
        <taxon>Herpotrichiellaceae</taxon>
        <taxon>Rhinocladiella</taxon>
    </lineage>
</organism>
<feature type="domain" description="Major facilitator superfamily (MFS) profile" evidence="9">
    <location>
        <begin position="20"/>
        <end position="466"/>
    </location>
</feature>
<evidence type="ECO:0000259" key="9">
    <source>
        <dbReference type="PROSITE" id="PS50850"/>
    </source>
</evidence>
<evidence type="ECO:0000256" key="3">
    <source>
        <dbReference type="ARBA" id="ARBA00022448"/>
    </source>
</evidence>
<dbReference type="GO" id="GO:0016020">
    <property type="term" value="C:membrane"/>
    <property type="evidence" value="ECO:0007669"/>
    <property type="project" value="UniProtKB-SubCell"/>
</dbReference>
<dbReference type="RefSeq" id="XP_013277562.1">
    <property type="nucleotide sequence ID" value="XM_013422108.1"/>
</dbReference>